<dbReference type="SUPFAM" id="SSF52540">
    <property type="entry name" value="P-loop containing nucleoside triphosphate hydrolases"/>
    <property type="match status" value="1"/>
</dbReference>
<dbReference type="InterPro" id="IPR027417">
    <property type="entry name" value="P-loop_NTPase"/>
</dbReference>
<comment type="subcellular location">
    <subcellularLocation>
        <location evidence="1">Cell membrane</location>
        <topology evidence="1">Peripheral membrane protein</topology>
    </subcellularLocation>
</comment>
<comment type="caution">
    <text evidence="9">The sequence shown here is derived from an EMBL/GenBank/DDBJ whole genome shotgun (WGS) entry which is preliminary data.</text>
</comment>
<reference evidence="9 10" key="1">
    <citation type="submission" date="2019-03" db="EMBL/GenBank/DDBJ databases">
        <title>Genomics of glacier-inhabiting Cryobacterium strains.</title>
        <authorList>
            <person name="Liu Q."/>
            <person name="Xin Y.-H."/>
        </authorList>
    </citation>
    <scope>NUCLEOTIDE SEQUENCE [LARGE SCALE GENOMIC DNA]</scope>
    <source>
        <strain evidence="9 10">MDB2-B</strain>
    </source>
</reference>
<dbReference type="PANTHER" id="PTHR42711">
    <property type="entry name" value="ABC TRANSPORTER ATP-BINDING PROTEIN"/>
    <property type="match status" value="1"/>
</dbReference>
<dbReference type="Proteomes" id="UP000297608">
    <property type="component" value="Unassembled WGS sequence"/>
</dbReference>
<dbReference type="GO" id="GO:0005524">
    <property type="term" value="F:ATP binding"/>
    <property type="evidence" value="ECO:0007669"/>
    <property type="project" value="UniProtKB-KW"/>
</dbReference>
<dbReference type="Pfam" id="PF00005">
    <property type="entry name" value="ABC_tran"/>
    <property type="match status" value="1"/>
</dbReference>
<dbReference type="PROSITE" id="PS50893">
    <property type="entry name" value="ABC_TRANSPORTER_2"/>
    <property type="match status" value="1"/>
</dbReference>
<keyword evidence="3" id="KW-0813">Transport</keyword>
<dbReference type="EMBL" id="SOFG01000011">
    <property type="protein sequence ID" value="TFB87654.1"/>
    <property type="molecule type" value="Genomic_DNA"/>
</dbReference>
<dbReference type="InterPro" id="IPR003439">
    <property type="entry name" value="ABC_transporter-like_ATP-bd"/>
</dbReference>
<dbReference type="InterPro" id="IPR003593">
    <property type="entry name" value="AAA+_ATPase"/>
</dbReference>
<evidence type="ECO:0000256" key="6">
    <source>
        <dbReference type="ARBA" id="ARBA00023251"/>
    </source>
</evidence>
<keyword evidence="5 9" id="KW-0067">ATP-binding</keyword>
<name>A0ABY2IDH6_9MICO</name>
<dbReference type="Gene3D" id="3.40.50.300">
    <property type="entry name" value="P-loop containing nucleotide triphosphate hydrolases"/>
    <property type="match status" value="1"/>
</dbReference>
<evidence type="ECO:0000256" key="3">
    <source>
        <dbReference type="ARBA" id="ARBA00022448"/>
    </source>
</evidence>
<accession>A0ABY2IDH6</accession>
<evidence type="ECO:0000259" key="8">
    <source>
        <dbReference type="PROSITE" id="PS50893"/>
    </source>
</evidence>
<dbReference type="SMART" id="SM00382">
    <property type="entry name" value="AAA"/>
    <property type="match status" value="1"/>
</dbReference>
<comment type="similarity">
    <text evidence="2">Belongs to the ABC transporter superfamily.</text>
</comment>
<dbReference type="RefSeq" id="WP_134534797.1">
    <property type="nucleotide sequence ID" value="NZ_SOFG01000011.1"/>
</dbReference>
<evidence type="ECO:0000313" key="10">
    <source>
        <dbReference type="Proteomes" id="UP000297608"/>
    </source>
</evidence>
<keyword evidence="4" id="KW-0547">Nucleotide-binding</keyword>
<feature type="region of interest" description="Disordered" evidence="7">
    <location>
        <begin position="325"/>
        <end position="352"/>
    </location>
</feature>
<feature type="compositionally biased region" description="Basic residues" evidence="7">
    <location>
        <begin position="334"/>
        <end position="343"/>
    </location>
</feature>
<evidence type="ECO:0000313" key="9">
    <source>
        <dbReference type="EMBL" id="TFB87654.1"/>
    </source>
</evidence>
<evidence type="ECO:0000256" key="7">
    <source>
        <dbReference type="SAM" id="MobiDB-lite"/>
    </source>
</evidence>
<evidence type="ECO:0000256" key="1">
    <source>
        <dbReference type="ARBA" id="ARBA00004202"/>
    </source>
</evidence>
<feature type="domain" description="ABC transporter" evidence="8">
    <location>
        <begin position="23"/>
        <end position="248"/>
    </location>
</feature>
<dbReference type="CDD" id="cd03230">
    <property type="entry name" value="ABC_DR_subfamily_A"/>
    <property type="match status" value="1"/>
</dbReference>
<dbReference type="PANTHER" id="PTHR42711:SF5">
    <property type="entry name" value="ABC TRANSPORTER ATP-BINDING PROTEIN NATA"/>
    <property type="match status" value="1"/>
</dbReference>
<evidence type="ECO:0000256" key="5">
    <source>
        <dbReference type="ARBA" id="ARBA00022840"/>
    </source>
</evidence>
<sequence length="352" mass="37640">MSHVETASRPNPGASSPRTDAAIEAVEITKHFGSTQALHGVTFTVPRGSVFGVIGPNGAGKTTTMRALLDIIRPSSGHATVLGTDSRNAGPELRRRIGFLPGELILEGRITGRKLLQHYADISGPVRTGHIDELAERFHLDLGQPVRKLSRGNKQKLGIVQAFMHEPELLVLDEPTSGLDPLMQQEFLLLVKEARDAGQTVFLSSHVISEIQQAADEVAILRDGRIITVASVEALRQTAVRHLRMTATGIRPADLAERLGGLDGMAGLVCTAVTSQTGAAATEATATLEGAIQPFIQAVSTLSLTDLVLEEPDLEESVLALYTAPGESAESHRAARATRKVRGTRAERKESK</sequence>
<keyword evidence="6" id="KW-0046">Antibiotic resistance</keyword>
<evidence type="ECO:0000256" key="4">
    <source>
        <dbReference type="ARBA" id="ARBA00022741"/>
    </source>
</evidence>
<protein>
    <submittedName>
        <fullName evidence="9">ABC transporter ATP-binding protein</fullName>
    </submittedName>
</protein>
<gene>
    <name evidence="9" type="ORF">E3O44_11285</name>
</gene>
<keyword evidence="10" id="KW-1185">Reference proteome</keyword>
<organism evidence="9 10">
    <name type="scientific">Cryobacterium algoricola</name>
    <dbReference type="NCBI Taxonomy" id="1259183"/>
    <lineage>
        <taxon>Bacteria</taxon>
        <taxon>Bacillati</taxon>
        <taxon>Actinomycetota</taxon>
        <taxon>Actinomycetes</taxon>
        <taxon>Micrococcales</taxon>
        <taxon>Microbacteriaceae</taxon>
        <taxon>Cryobacterium</taxon>
    </lineage>
</organism>
<proteinExistence type="inferred from homology"/>
<dbReference type="InterPro" id="IPR050763">
    <property type="entry name" value="ABC_transporter_ATP-binding"/>
</dbReference>
<evidence type="ECO:0000256" key="2">
    <source>
        <dbReference type="ARBA" id="ARBA00005417"/>
    </source>
</evidence>